<feature type="non-terminal residue" evidence="2">
    <location>
        <position position="1"/>
    </location>
</feature>
<sequence>AALFPTGRSGMQKLTVGKWRDDNSGPMQVVSGPIGRQKVHYEAPPAARVRKEMNRFLRWFESPGRADPLFVAGLAHLWFVTVHPFEDGNGRIARAIADMALARSERSSQRFYSLSGQIRRERADYYTMLEHTQKGTLDVTPWQEWFLSCLRRAIERSQDTLRAVLQKAHFWERFAQQPLNARQVKVLNQLLDGLEGKLTTSKWAKLTKSSQDTAYRDIMDLVERGALRKDPGGG</sequence>
<feature type="domain" description="Fido" evidence="1">
    <location>
        <begin position="1"/>
        <end position="148"/>
    </location>
</feature>
<dbReference type="InterPro" id="IPR003812">
    <property type="entry name" value="Fido"/>
</dbReference>
<gene>
    <name evidence="2" type="ORF">B2A_06927</name>
</gene>
<dbReference type="AlphaFoldDB" id="T1A330"/>
<evidence type="ECO:0000259" key="1">
    <source>
        <dbReference type="PROSITE" id="PS51459"/>
    </source>
</evidence>
<dbReference type="InterPro" id="IPR036597">
    <property type="entry name" value="Fido-like_dom_sf"/>
</dbReference>
<comment type="caution">
    <text evidence="2">The sequence shown here is derived from an EMBL/GenBank/DDBJ whole genome shotgun (WGS) entry which is preliminary data.</text>
</comment>
<dbReference type="Gene3D" id="1.10.3290.10">
    <property type="entry name" value="Fido-like domain"/>
    <property type="match status" value="1"/>
</dbReference>
<proteinExistence type="predicted"/>
<dbReference type="PANTHER" id="PTHR13504:SF33">
    <property type="entry name" value="FIC FAMILY PROTEIN"/>
    <property type="match status" value="1"/>
</dbReference>
<organism evidence="2">
    <name type="scientific">mine drainage metagenome</name>
    <dbReference type="NCBI Taxonomy" id="410659"/>
    <lineage>
        <taxon>unclassified sequences</taxon>
        <taxon>metagenomes</taxon>
        <taxon>ecological metagenomes</taxon>
    </lineage>
</organism>
<name>T1A330_9ZZZZ</name>
<reference evidence="2" key="2">
    <citation type="journal article" date="2014" name="ISME J.">
        <title>Microbial stratification in low pH oxic and suboxic macroscopic growths along an acid mine drainage.</title>
        <authorList>
            <person name="Mendez-Garcia C."/>
            <person name="Mesa V."/>
            <person name="Sprenger R.R."/>
            <person name="Richter M."/>
            <person name="Diez M.S."/>
            <person name="Solano J."/>
            <person name="Bargiela R."/>
            <person name="Golyshina O.V."/>
            <person name="Manteca A."/>
            <person name="Ramos J.L."/>
            <person name="Gallego J.R."/>
            <person name="Llorente I."/>
            <person name="Martins Dos Santos V.A."/>
            <person name="Jensen O.N."/>
            <person name="Pelaez A.I."/>
            <person name="Sanchez J."/>
            <person name="Ferrer M."/>
        </authorList>
    </citation>
    <scope>NUCLEOTIDE SEQUENCE</scope>
</reference>
<dbReference type="Gene3D" id="1.10.10.10">
    <property type="entry name" value="Winged helix-like DNA-binding domain superfamily/Winged helix DNA-binding domain"/>
    <property type="match status" value="1"/>
</dbReference>
<accession>T1A330</accession>
<feature type="non-terminal residue" evidence="2">
    <location>
        <position position="234"/>
    </location>
</feature>
<dbReference type="PROSITE" id="PS51459">
    <property type="entry name" value="FIDO"/>
    <property type="match status" value="1"/>
</dbReference>
<dbReference type="SUPFAM" id="SSF140931">
    <property type="entry name" value="Fic-like"/>
    <property type="match status" value="1"/>
</dbReference>
<protein>
    <submittedName>
        <fullName evidence="2">Filamentation induced by cAMP protein Fic</fullName>
    </submittedName>
</protein>
<dbReference type="PANTHER" id="PTHR13504">
    <property type="entry name" value="FIDO DOMAIN-CONTAINING PROTEIN DDB_G0283145"/>
    <property type="match status" value="1"/>
</dbReference>
<dbReference type="EMBL" id="AUZZ01004943">
    <property type="protein sequence ID" value="EQD51332.1"/>
    <property type="molecule type" value="Genomic_DNA"/>
</dbReference>
<reference evidence="2" key="1">
    <citation type="submission" date="2013-08" db="EMBL/GenBank/DDBJ databases">
        <authorList>
            <person name="Mendez C."/>
            <person name="Richter M."/>
            <person name="Ferrer M."/>
            <person name="Sanchez J."/>
        </authorList>
    </citation>
    <scope>NUCLEOTIDE SEQUENCE</scope>
</reference>
<evidence type="ECO:0000313" key="2">
    <source>
        <dbReference type="EMBL" id="EQD51332.1"/>
    </source>
</evidence>
<dbReference type="InterPro" id="IPR040198">
    <property type="entry name" value="Fido_containing"/>
</dbReference>
<dbReference type="InterPro" id="IPR036388">
    <property type="entry name" value="WH-like_DNA-bd_sf"/>
</dbReference>
<dbReference type="Pfam" id="PF02661">
    <property type="entry name" value="Fic"/>
    <property type="match status" value="1"/>
</dbReference>